<keyword evidence="4" id="KW-0645">Protease</keyword>
<dbReference type="FunFam" id="3.90.70.10:FF:000118">
    <property type="entry name" value="Ubiquitin carboxyl-terminal hydrolase 25"/>
    <property type="match status" value="1"/>
</dbReference>
<keyword evidence="7" id="KW-0788">Thiol protease</keyword>
<dbReference type="InterPro" id="IPR028889">
    <property type="entry name" value="USP"/>
</dbReference>
<evidence type="ECO:0000256" key="5">
    <source>
        <dbReference type="ARBA" id="ARBA00022786"/>
    </source>
</evidence>
<dbReference type="GO" id="GO:0016579">
    <property type="term" value="P:protein deubiquitination"/>
    <property type="evidence" value="ECO:0007669"/>
    <property type="project" value="InterPro"/>
</dbReference>
<evidence type="ECO:0000256" key="2">
    <source>
        <dbReference type="ARBA" id="ARBA00009085"/>
    </source>
</evidence>
<comment type="caution">
    <text evidence="10">The sequence shown here is derived from an EMBL/GenBank/DDBJ whole genome shotgun (WGS) entry which is preliminary data.</text>
</comment>
<organism evidence="10 11">
    <name type="scientific">Taxus chinensis</name>
    <name type="common">Chinese yew</name>
    <name type="synonym">Taxus wallichiana var. chinensis</name>
    <dbReference type="NCBI Taxonomy" id="29808"/>
    <lineage>
        <taxon>Eukaryota</taxon>
        <taxon>Viridiplantae</taxon>
        <taxon>Streptophyta</taxon>
        <taxon>Embryophyta</taxon>
        <taxon>Tracheophyta</taxon>
        <taxon>Spermatophyta</taxon>
        <taxon>Pinopsida</taxon>
        <taxon>Pinidae</taxon>
        <taxon>Conifers II</taxon>
        <taxon>Cupressales</taxon>
        <taxon>Taxaceae</taxon>
        <taxon>Taxus</taxon>
    </lineage>
</organism>
<evidence type="ECO:0000313" key="10">
    <source>
        <dbReference type="EMBL" id="KAH9287728.1"/>
    </source>
</evidence>
<feature type="compositionally biased region" description="Polar residues" evidence="8">
    <location>
        <begin position="529"/>
        <end position="540"/>
    </location>
</feature>
<dbReference type="Proteomes" id="UP000824469">
    <property type="component" value="Unassembled WGS sequence"/>
</dbReference>
<dbReference type="GO" id="GO:0004843">
    <property type="term" value="F:cysteine-type deubiquitinase activity"/>
    <property type="evidence" value="ECO:0007669"/>
    <property type="project" value="UniProtKB-EC"/>
</dbReference>
<dbReference type="InterPro" id="IPR050164">
    <property type="entry name" value="Peptidase_C19"/>
</dbReference>
<dbReference type="Gene3D" id="3.90.70.10">
    <property type="entry name" value="Cysteine proteinases"/>
    <property type="match status" value="1"/>
</dbReference>
<comment type="similarity">
    <text evidence="2">Belongs to the peptidase C19 family.</text>
</comment>
<proteinExistence type="inferred from homology"/>
<evidence type="ECO:0000256" key="7">
    <source>
        <dbReference type="ARBA" id="ARBA00022807"/>
    </source>
</evidence>
<dbReference type="InterPro" id="IPR018200">
    <property type="entry name" value="USP_CS"/>
</dbReference>
<feature type="region of interest" description="Disordered" evidence="8">
    <location>
        <begin position="602"/>
        <end position="624"/>
    </location>
</feature>
<keyword evidence="5" id="KW-0833">Ubl conjugation pathway</keyword>
<dbReference type="InterPro" id="IPR038765">
    <property type="entry name" value="Papain-like_cys_pep_sf"/>
</dbReference>
<dbReference type="PROSITE" id="PS00972">
    <property type="entry name" value="USP_1"/>
    <property type="match status" value="1"/>
</dbReference>
<reference evidence="10 11" key="1">
    <citation type="journal article" date="2021" name="Nat. Plants">
        <title>The Taxus genome provides insights into paclitaxel biosynthesis.</title>
        <authorList>
            <person name="Xiong X."/>
            <person name="Gou J."/>
            <person name="Liao Q."/>
            <person name="Li Y."/>
            <person name="Zhou Q."/>
            <person name="Bi G."/>
            <person name="Li C."/>
            <person name="Du R."/>
            <person name="Wang X."/>
            <person name="Sun T."/>
            <person name="Guo L."/>
            <person name="Liang H."/>
            <person name="Lu P."/>
            <person name="Wu Y."/>
            <person name="Zhang Z."/>
            <person name="Ro D.K."/>
            <person name="Shang Y."/>
            <person name="Huang S."/>
            <person name="Yan J."/>
        </authorList>
    </citation>
    <scope>NUCLEOTIDE SEQUENCE [LARGE SCALE GENOMIC DNA]</scope>
    <source>
        <strain evidence="10">Ta-2019</strain>
    </source>
</reference>
<feature type="compositionally biased region" description="Basic and acidic residues" evidence="8">
    <location>
        <begin position="615"/>
        <end position="624"/>
    </location>
</feature>
<dbReference type="PANTHER" id="PTHR24006">
    <property type="entry name" value="UBIQUITIN CARBOXYL-TERMINAL HYDROLASE"/>
    <property type="match status" value="1"/>
</dbReference>
<keyword evidence="6" id="KW-0378">Hydrolase</keyword>
<dbReference type="CDD" id="cd02661">
    <property type="entry name" value="Peptidase_C19E"/>
    <property type="match status" value="1"/>
</dbReference>
<sequence>MALQMLWQPCRRKISAPMGLKNVGNTCYLNSVLQCLTFTPPLANFCLANKHSSSCPLLNATRNAINCPFCLVEKRIGRSLNFDSLSEPPLRIVNSLQLFAKHFRPGRQEDAHEFLRFVIEACNNVCIKMYKDHTNLGGKPLKQEPNTIVKDIFGGVLQSQVKCLSCGTESNKMDEIMDISLEILHANSLKEALGRFFQVEVLDGNNKYNCEKCKKLSAAHKQLSIIQAPNVLVIQLKRFEDVFGGKIDRNIISEEHLGLTGHMSRDSQDPRPEYTLFGSIVHSGYSQDSGHYYAYVKDANARWYCCNDAHVSATTIQAVLSEKVYMLFFLRSNPRPKRGKEMMSCNGVDSRNSSGNGENVSSKHITSEVSNLSAGVHSVRGISDSGPSKVLRKQQMKFENMNCAGSQVVRTGAVENGNGMSKPDITVRGGEIETYVRRTSERSYNDAPCSGNKEEQLMHTQLSVSNGQSGIVKYSSLLSLSSSLTRGSECLFETNKEGCKNESVNGNTSTSLHGGEIIKVNGYLPMDTLQKTRNPTSCNGKNKRSGSDSRSHVGKDIQNSMLDGRENSSEERVSKRRREEQENIYIGNGHTEQANCVLKHNVGSRTKSESNGVEKLSEVDKFKE</sequence>
<feature type="region of interest" description="Disordered" evidence="8">
    <location>
        <begin position="339"/>
        <end position="362"/>
    </location>
</feature>
<feature type="compositionally biased region" description="Basic and acidic residues" evidence="8">
    <location>
        <begin position="545"/>
        <end position="555"/>
    </location>
</feature>
<dbReference type="PROSITE" id="PS50235">
    <property type="entry name" value="USP_3"/>
    <property type="match status" value="1"/>
</dbReference>
<evidence type="ECO:0000256" key="4">
    <source>
        <dbReference type="ARBA" id="ARBA00022670"/>
    </source>
</evidence>
<dbReference type="AlphaFoldDB" id="A0AA38BU08"/>
<dbReference type="GO" id="GO:0005829">
    <property type="term" value="C:cytosol"/>
    <property type="evidence" value="ECO:0007669"/>
    <property type="project" value="TreeGrafter"/>
</dbReference>
<feature type="domain" description="USP" evidence="9">
    <location>
        <begin position="18"/>
        <end position="332"/>
    </location>
</feature>
<evidence type="ECO:0000256" key="3">
    <source>
        <dbReference type="ARBA" id="ARBA00012759"/>
    </source>
</evidence>
<feature type="compositionally biased region" description="Polar residues" evidence="8">
    <location>
        <begin position="347"/>
        <end position="362"/>
    </location>
</feature>
<protein>
    <recommendedName>
        <fullName evidence="3">ubiquitinyl hydrolase 1</fullName>
        <ecNumber evidence="3">3.4.19.12</ecNumber>
    </recommendedName>
</protein>
<evidence type="ECO:0000313" key="11">
    <source>
        <dbReference type="Proteomes" id="UP000824469"/>
    </source>
</evidence>
<dbReference type="OMA" id="EACNNVC"/>
<feature type="region of interest" description="Disordered" evidence="8">
    <location>
        <begin position="528"/>
        <end position="588"/>
    </location>
</feature>
<dbReference type="GO" id="GO:0005634">
    <property type="term" value="C:nucleus"/>
    <property type="evidence" value="ECO:0007669"/>
    <property type="project" value="TreeGrafter"/>
</dbReference>
<dbReference type="InterPro" id="IPR001394">
    <property type="entry name" value="Peptidase_C19_UCH"/>
</dbReference>
<accession>A0AA38BU08</accession>
<keyword evidence="11" id="KW-1185">Reference proteome</keyword>
<dbReference type="GO" id="GO:0006508">
    <property type="term" value="P:proteolysis"/>
    <property type="evidence" value="ECO:0007669"/>
    <property type="project" value="UniProtKB-KW"/>
</dbReference>
<dbReference type="EMBL" id="JAHRHJ020003813">
    <property type="protein sequence ID" value="KAH9287728.1"/>
    <property type="molecule type" value="Genomic_DNA"/>
</dbReference>
<comment type="catalytic activity">
    <reaction evidence="1">
        <text>Thiol-dependent hydrolysis of ester, thioester, amide, peptide and isopeptide bonds formed by the C-terminal Gly of ubiquitin (a 76-residue protein attached to proteins as an intracellular targeting signal).</text>
        <dbReference type="EC" id="3.4.19.12"/>
    </reaction>
</comment>
<feature type="non-terminal residue" evidence="10">
    <location>
        <position position="624"/>
    </location>
</feature>
<evidence type="ECO:0000259" key="9">
    <source>
        <dbReference type="PROSITE" id="PS50235"/>
    </source>
</evidence>
<evidence type="ECO:0000256" key="6">
    <source>
        <dbReference type="ARBA" id="ARBA00022801"/>
    </source>
</evidence>
<evidence type="ECO:0000256" key="1">
    <source>
        <dbReference type="ARBA" id="ARBA00000707"/>
    </source>
</evidence>
<dbReference type="PANTHER" id="PTHR24006:SF758">
    <property type="entry name" value="UBIQUITIN CARBOXYL-TERMINAL HYDROLASE 36"/>
    <property type="match status" value="1"/>
</dbReference>
<feature type="compositionally biased region" description="Basic and acidic residues" evidence="8">
    <location>
        <begin position="563"/>
        <end position="581"/>
    </location>
</feature>
<dbReference type="SUPFAM" id="SSF54001">
    <property type="entry name" value="Cysteine proteinases"/>
    <property type="match status" value="1"/>
</dbReference>
<dbReference type="Pfam" id="PF00443">
    <property type="entry name" value="UCH"/>
    <property type="match status" value="1"/>
</dbReference>
<dbReference type="EC" id="3.4.19.12" evidence="3"/>
<name>A0AA38BU08_TAXCH</name>
<evidence type="ECO:0000256" key="8">
    <source>
        <dbReference type="SAM" id="MobiDB-lite"/>
    </source>
</evidence>
<gene>
    <name evidence="10" type="ORF">KI387_031845</name>
</gene>